<reference evidence="3" key="1">
    <citation type="journal article" date="2023" name="Mol. Phylogenet. Evol.">
        <title>Genome-scale phylogeny and comparative genomics of the fungal order Sordariales.</title>
        <authorList>
            <person name="Hensen N."/>
            <person name="Bonometti L."/>
            <person name="Westerberg I."/>
            <person name="Brannstrom I.O."/>
            <person name="Guillou S."/>
            <person name="Cros-Aarteil S."/>
            <person name="Calhoun S."/>
            <person name="Haridas S."/>
            <person name="Kuo A."/>
            <person name="Mondo S."/>
            <person name="Pangilinan J."/>
            <person name="Riley R."/>
            <person name="LaButti K."/>
            <person name="Andreopoulos B."/>
            <person name="Lipzen A."/>
            <person name="Chen C."/>
            <person name="Yan M."/>
            <person name="Daum C."/>
            <person name="Ng V."/>
            <person name="Clum A."/>
            <person name="Steindorff A."/>
            <person name="Ohm R.A."/>
            <person name="Martin F."/>
            <person name="Silar P."/>
            <person name="Natvig D.O."/>
            <person name="Lalanne C."/>
            <person name="Gautier V."/>
            <person name="Ament-Velasquez S.L."/>
            <person name="Kruys A."/>
            <person name="Hutchinson M.I."/>
            <person name="Powell A.J."/>
            <person name="Barry K."/>
            <person name="Miller A.N."/>
            <person name="Grigoriev I.V."/>
            <person name="Debuchy R."/>
            <person name="Gladieux P."/>
            <person name="Hiltunen Thoren M."/>
            <person name="Johannesson H."/>
        </authorList>
    </citation>
    <scope>NUCLEOTIDE SEQUENCE</scope>
    <source>
        <strain evidence="3">CBS 757.83</strain>
    </source>
</reference>
<keyword evidence="2" id="KW-0812">Transmembrane</keyword>
<evidence type="ECO:0000256" key="2">
    <source>
        <dbReference type="SAM" id="Phobius"/>
    </source>
</evidence>
<sequence length="140" mass="15253">MTLIASVYHMVAHWSVPALYNYWAILGLDILLVVMWLCSFALLAARVAATYAYVDDYYSSYSYYGSRSGLSATANALLITQALAASLGAVELCVFILFIPIFSPKRYPGPFTSPVQNHPRLPMSARETNPATASCTSSPS</sequence>
<dbReference type="Proteomes" id="UP001305647">
    <property type="component" value="Unassembled WGS sequence"/>
</dbReference>
<dbReference type="EMBL" id="MU863634">
    <property type="protein sequence ID" value="KAK4101622.1"/>
    <property type="molecule type" value="Genomic_DNA"/>
</dbReference>
<keyword evidence="2" id="KW-0472">Membrane</keyword>
<feature type="transmembrane region" description="Helical" evidence="2">
    <location>
        <begin position="30"/>
        <end position="54"/>
    </location>
</feature>
<reference evidence="3" key="2">
    <citation type="submission" date="2023-05" db="EMBL/GenBank/DDBJ databases">
        <authorList>
            <consortium name="Lawrence Berkeley National Laboratory"/>
            <person name="Steindorff A."/>
            <person name="Hensen N."/>
            <person name="Bonometti L."/>
            <person name="Westerberg I."/>
            <person name="Brannstrom I.O."/>
            <person name="Guillou S."/>
            <person name="Cros-Aarteil S."/>
            <person name="Calhoun S."/>
            <person name="Haridas S."/>
            <person name="Kuo A."/>
            <person name="Mondo S."/>
            <person name="Pangilinan J."/>
            <person name="Riley R."/>
            <person name="Labutti K."/>
            <person name="Andreopoulos B."/>
            <person name="Lipzen A."/>
            <person name="Chen C."/>
            <person name="Yanf M."/>
            <person name="Daum C."/>
            <person name="Ng V."/>
            <person name="Clum A."/>
            <person name="Ohm R."/>
            <person name="Martin F."/>
            <person name="Silar P."/>
            <person name="Natvig D."/>
            <person name="Lalanne C."/>
            <person name="Gautier V."/>
            <person name="Ament-Velasquez S.L."/>
            <person name="Kruys A."/>
            <person name="Hutchinson M.I."/>
            <person name="Powell A.J."/>
            <person name="Barry K."/>
            <person name="Miller A.N."/>
            <person name="Grigoriev I.V."/>
            <person name="Debuchy R."/>
            <person name="Gladieux P."/>
            <person name="Thoren M.H."/>
            <person name="Johannesson H."/>
        </authorList>
    </citation>
    <scope>NUCLEOTIDE SEQUENCE</scope>
    <source>
        <strain evidence="3">CBS 757.83</strain>
    </source>
</reference>
<feature type="transmembrane region" description="Helical" evidence="2">
    <location>
        <begin position="74"/>
        <end position="99"/>
    </location>
</feature>
<evidence type="ECO:0000313" key="4">
    <source>
        <dbReference type="Proteomes" id="UP001305647"/>
    </source>
</evidence>
<accession>A0AAN6T2G9</accession>
<keyword evidence="4" id="KW-1185">Reference proteome</keyword>
<gene>
    <name evidence="3" type="ORF">N658DRAFT_496050</name>
</gene>
<evidence type="ECO:0000313" key="3">
    <source>
        <dbReference type="EMBL" id="KAK4101622.1"/>
    </source>
</evidence>
<organism evidence="3 4">
    <name type="scientific">Parathielavia hyrcaniae</name>
    <dbReference type="NCBI Taxonomy" id="113614"/>
    <lineage>
        <taxon>Eukaryota</taxon>
        <taxon>Fungi</taxon>
        <taxon>Dikarya</taxon>
        <taxon>Ascomycota</taxon>
        <taxon>Pezizomycotina</taxon>
        <taxon>Sordariomycetes</taxon>
        <taxon>Sordariomycetidae</taxon>
        <taxon>Sordariales</taxon>
        <taxon>Chaetomiaceae</taxon>
        <taxon>Parathielavia</taxon>
    </lineage>
</organism>
<protein>
    <recommendedName>
        <fullName evidence="5">MARVEL domain-containing protein</fullName>
    </recommendedName>
</protein>
<keyword evidence="2" id="KW-1133">Transmembrane helix</keyword>
<feature type="region of interest" description="Disordered" evidence="1">
    <location>
        <begin position="118"/>
        <end position="140"/>
    </location>
</feature>
<dbReference type="PANTHER" id="PTHR37451">
    <property type="entry name" value="MARVEL DOMAIN"/>
    <property type="match status" value="1"/>
</dbReference>
<evidence type="ECO:0008006" key="5">
    <source>
        <dbReference type="Google" id="ProtNLM"/>
    </source>
</evidence>
<evidence type="ECO:0000256" key="1">
    <source>
        <dbReference type="SAM" id="MobiDB-lite"/>
    </source>
</evidence>
<dbReference type="AlphaFoldDB" id="A0AAN6T2G9"/>
<name>A0AAN6T2G9_9PEZI</name>
<feature type="compositionally biased region" description="Polar residues" evidence="1">
    <location>
        <begin position="126"/>
        <end position="140"/>
    </location>
</feature>
<proteinExistence type="predicted"/>
<dbReference type="PANTHER" id="PTHR37451:SF4">
    <property type="entry name" value="MARVEL DOMAIN-CONTAINING PROTEIN"/>
    <property type="match status" value="1"/>
</dbReference>
<comment type="caution">
    <text evidence="3">The sequence shown here is derived from an EMBL/GenBank/DDBJ whole genome shotgun (WGS) entry which is preliminary data.</text>
</comment>